<sequence length="113" mass="13130">MPFFLYLRKGDTNLQRSPVKFLTGHDKQYIFKTNRRSSLIEECCWCPVVESIGVTDGMAENQDVDLLIFLPHRSDVEDVFILPCKRFCNSANILLQHLEVKAEMKLNDTHTKQ</sequence>
<evidence type="ECO:0000313" key="2">
    <source>
        <dbReference type="Proteomes" id="UP001234178"/>
    </source>
</evidence>
<accession>A0ABQ9ZN24</accession>
<dbReference type="Proteomes" id="UP001234178">
    <property type="component" value="Unassembled WGS sequence"/>
</dbReference>
<proteinExistence type="predicted"/>
<reference evidence="1 2" key="1">
    <citation type="journal article" date="2023" name="Nucleic Acids Res.">
        <title>The hologenome of Daphnia magna reveals possible DNA methylation and microbiome-mediated evolution of the host genome.</title>
        <authorList>
            <person name="Chaturvedi A."/>
            <person name="Li X."/>
            <person name="Dhandapani V."/>
            <person name="Marshall H."/>
            <person name="Kissane S."/>
            <person name="Cuenca-Cambronero M."/>
            <person name="Asole G."/>
            <person name="Calvet F."/>
            <person name="Ruiz-Romero M."/>
            <person name="Marangio P."/>
            <person name="Guigo R."/>
            <person name="Rago D."/>
            <person name="Mirbahai L."/>
            <person name="Eastwood N."/>
            <person name="Colbourne J.K."/>
            <person name="Zhou J."/>
            <person name="Mallon E."/>
            <person name="Orsini L."/>
        </authorList>
    </citation>
    <scope>NUCLEOTIDE SEQUENCE [LARGE SCALE GENOMIC DNA]</scope>
    <source>
        <strain evidence="1">LRV0_1</strain>
    </source>
</reference>
<protein>
    <submittedName>
        <fullName evidence="1">Uncharacterized protein</fullName>
    </submittedName>
</protein>
<dbReference type="EMBL" id="JAOYFB010000004">
    <property type="protein sequence ID" value="KAK4014339.1"/>
    <property type="molecule type" value="Genomic_DNA"/>
</dbReference>
<evidence type="ECO:0000313" key="1">
    <source>
        <dbReference type="EMBL" id="KAK4014339.1"/>
    </source>
</evidence>
<name>A0ABQ9ZN24_9CRUS</name>
<gene>
    <name evidence="1" type="ORF">OUZ56_026864</name>
</gene>
<comment type="caution">
    <text evidence="1">The sequence shown here is derived from an EMBL/GenBank/DDBJ whole genome shotgun (WGS) entry which is preliminary data.</text>
</comment>
<keyword evidence="2" id="KW-1185">Reference proteome</keyword>
<organism evidence="1 2">
    <name type="scientific">Daphnia magna</name>
    <dbReference type="NCBI Taxonomy" id="35525"/>
    <lineage>
        <taxon>Eukaryota</taxon>
        <taxon>Metazoa</taxon>
        <taxon>Ecdysozoa</taxon>
        <taxon>Arthropoda</taxon>
        <taxon>Crustacea</taxon>
        <taxon>Branchiopoda</taxon>
        <taxon>Diplostraca</taxon>
        <taxon>Cladocera</taxon>
        <taxon>Anomopoda</taxon>
        <taxon>Daphniidae</taxon>
        <taxon>Daphnia</taxon>
    </lineage>
</organism>